<dbReference type="EMBL" id="AVOT02033558">
    <property type="protein sequence ID" value="MBW0527467.1"/>
    <property type="molecule type" value="Genomic_DNA"/>
</dbReference>
<protein>
    <submittedName>
        <fullName evidence="1">Uncharacterized protein</fullName>
    </submittedName>
</protein>
<dbReference type="AlphaFoldDB" id="A0A9Q3EWV1"/>
<sequence length="165" mass="18617">MNNSPSSYTTLSEIKNLEKLNSLNFISWKRSIVASLGMRNLEHLSDPGKPNDEDPKQKQTVFYFIIGHLDSENYDKFVSNDSKDPSKLWCSIKGNYDSTSAENVSSHFGNLFSIKFPSSSSGLSESITLFPFTLKLLFSLSPNWFAGDIMPQVLAFYVLRMLPKT</sequence>
<keyword evidence="2" id="KW-1185">Reference proteome</keyword>
<comment type="caution">
    <text evidence="1">The sequence shown here is derived from an EMBL/GenBank/DDBJ whole genome shotgun (WGS) entry which is preliminary data.</text>
</comment>
<proteinExistence type="predicted"/>
<organism evidence="1 2">
    <name type="scientific">Austropuccinia psidii MF-1</name>
    <dbReference type="NCBI Taxonomy" id="1389203"/>
    <lineage>
        <taxon>Eukaryota</taxon>
        <taxon>Fungi</taxon>
        <taxon>Dikarya</taxon>
        <taxon>Basidiomycota</taxon>
        <taxon>Pucciniomycotina</taxon>
        <taxon>Pucciniomycetes</taxon>
        <taxon>Pucciniales</taxon>
        <taxon>Sphaerophragmiaceae</taxon>
        <taxon>Austropuccinia</taxon>
    </lineage>
</organism>
<gene>
    <name evidence="1" type="ORF">O181_067182</name>
</gene>
<evidence type="ECO:0000313" key="1">
    <source>
        <dbReference type="EMBL" id="MBW0527467.1"/>
    </source>
</evidence>
<dbReference type="Proteomes" id="UP000765509">
    <property type="component" value="Unassembled WGS sequence"/>
</dbReference>
<reference evidence="1" key="1">
    <citation type="submission" date="2021-03" db="EMBL/GenBank/DDBJ databases">
        <title>Draft genome sequence of rust myrtle Austropuccinia psidii MF-1, a brazilian biotype.</title>
        <authorList>
            <person name="Quecine M.C."/>
            <person name="Pachon D.M.R."/>
            <person name="Bonatelli M.L."/>
            <person name="Correr F.H."/>
            <person name="Franceschini L.M."/>
            <person name="Leite T.F."/>
            <person name="Margarido G.R.A."/>
            <person name="Almeida C.A."/>
            <person name="Ferrarezi J.A."/>
            <person name="Labate C.A."/>
        </authorList>
    </citation>
    <scope>NUCLEOTIDE SEQUENCE</scope>
    <source>
        <strain evidence="1">MF-1</strain>
    </source>
</reference>
<name>A0A9Q3EWV1_9BASI</name>
<evidence type="ECO:0000313" key="2">
    <source>
        <dbReference type="Proteomes" id="UP000765509"/>
    </source>
</evidence>
<accession>A0A9Q3EWV1</accession>